<dbReference type="Pfam" id="PF23309">
    <property type="entry name" value="DUF7083"/>
    <property type="match status" value="1"/>
</dbReference>
<evidence type="ECO:0000256" key="1">
    <source>
        <dbReference type="SAM" id="MobiDB-lite"/>
    </source>
</evidence>
<dbReference type="InterPro" id="IPR021109">
    <property type="entry name" value="Peptidase_aspartic_dom_sf"/>
</dbReference>
<feature type="compositionally biased region" description="Basic and acidic residues" evidence="1">
    <location>
        <begin position="238"/>
        <end position="249"/>
    </location>
</feature>
<evidence type="ECO:0000259" key="2">
    <source>
        <dbReference type="Pfam" id="PF23309"/>
    </source>
</evidence>
<gene>
    <name evidence="3" type="primary">Acey_s0656.g1237</name>
    <name evidence="3" type="ORF">Y032_0656g1237</name>
</gene>
<comment type="caution">
    <text evidence="3">The sequence shown here is derived from an EMBL/GenBank/DDBJ whole genome shotgun (WGS) entry which is preliminary data.</text>
</comment>
<evidence type="ECO:0000313" key="4">
    <source>
        <dbReference type="Proteomes" id="UP000024635"/>
    </source>
</evidence>
<keyword evidence="4" id="KW-1185">Reference proteome</keyword>
<feature type="compositionally biased region" description="Basic residues" evidence="1">
    <location>
        <begin position="250"/>
        <end position="260"/>
    </location>
</feature>
<evidence type="ECO:0000313" key="3">
    <source>
        <dbReference type="EMBL" id="EYC39459.1"/>
    </source>
</evidence>
<organism evidence="3 4">
    <name type="scientific">Ancylostoma ceylanicum</name>
    <dbReference type="NCBI Taxonomy" id="53326"/>
    <lineage>
        <taxon>Eukaryota</taxon>
        <taxon>Metazoa</taxon>
        <taxon>Ecdysozoa</taxon>
        <taxon>Nematoda</taxon>
        <taxon>Chromadorea</taxon>
        <taxon>Rhabditida</taxon>
        <taxon>Rhabditina</taxon>
        <taxon>Rhabditomorpha</taxon>
        <taxon>Strongyloidea</taxon>
        <taxon>Ancylostomatidae</taxon>
        <taxon>Ancylostomatinae</taxon>
        <taxon>Ancylostoma</taxon>
    </lineage>
</organism>
<dbReference type="InterPro" id="IPR055510">
    <property type="entry name" value="DUF7083"/>
</dbReference>
<dbReference type="OrthoDB" id="5833993at2759"/>
<dbReference type="PANTHER" id="PTHR36943:SF1">
    <property type="entry name" value="CCHC-TYPE DOMAIN-CONTAINING PROTEIN"/>
    <property type="match status" value="1"/>
</dbReference>
<feature type="region of interest" description="Disordered" evidence="1">
    <location>
        <begin position="230"/>
        <end position="260"/>
    </location>
</feature>
<accession>A0A016WI27</accession>
<feature type="domain" description="DUF7083" evidence="2">
    <location>
        <begin position="1"/>
        <end position="70"/>
    </location>
</feature>
<reference evidence="4" key="1">
    <citation type="journal article" date="2015" name="Nat. Genet.">
        <title>The genome and transcriptome of the zoonotic hookworm Ancylostoma ceylanicum identify infection-specific gene families.</title>
        <authorList>
            <person name="Schwarz E.M."/>
            <person name="Hu Y."/>
            <person name="Antoshechkin I."/>
            <person name="Miller M.M."/>
            <person name="Sternberg P.W."/>
            <person name="Aroian R.V."/>
        </authorList>
    </citation>
    <scope>NUCLEOTIDE SEQUENCE</scope>
    <source>
        <strain evidence="4">HY135</strain>
    </source>
</reference>
<protein>
    <recommendedName>
        <fullName evidence="2">DUF7083 domain-containing protein</fullName>
    </recommendedName>
</protein>
<dbReference type="AlphaFoldDB" id="A0A016WI27"/>
<dbReference type="Proteomes" id="UP000024635">
    <property type="component" value="Unassembled WGS sequence"/>
</dbReference>
<dbReference type="PANTHER" id="PTHR36943">
    <property type="entry name" value="CCHC-TYPE DOMAIN-CONTAINING PROTEIN"/>
    <property type="match status" value="1"/>
</dbReference>
<name>A0A016WI27_9BILA</name>
<dbReference type="SUPFAM" id="SSF50630">
    <property type="entry name" value="Acid proteases"/>
    <property type="match status" value="1"/>
</dbReference>
<sequence length="336" mass="39384">MSFTRWYSRYKEVFLEDAKQLLESARVRLQCEKLDSNSFKKYQRHVLPKEVTSIGFDETVETLRQLFDVKASEFTTRYQCLKLEKSDSEDYLTYAGRVNEFCERAKIHGLDCDGIKCLLWIFGLKSQREAEIRQRLIAVLNREYKAERKVSLQELYRECENFLSLKKDSETIAGNVKTMEAAVKEKRQKRECWNCCGDHFAQQCKSKPWFCKQCKKTGHRERFSEVANRRQAAGNGCEGRRSRQNSDNRKSKKTIRSSGKHVRGVKIANATAEVNSTRMYVEARVNHHPVSFLLDIGSDITLLNEHGFSKVRKHQCCREECQWKFNEDSRQAMVRD</sequence>
<proteinExistence type="predicted"/>
<dbReference type="EMBL" id="JARK01000256">
    <property type="protein sequence ID" value="EYC39459.1"/>
    <property type="molecule type" value="Genomic_DNA"/>
</dbReference>